<dbReference type="Proteomes" id="UP001430954">
    <property type="component" value="Unassembled WGS sequence"/>
</dbReference>
<feature type="chain" id="PRO_5045522337" evidence="2">
    <location>
        <begin position="29"/>
        <end position="402"/>
    </location>
</feature>
<name>A0ABS7T5C4_9GAMM</name>
<reference evidence="3 4" key="1">
    <citation type="submission" date="2021-09" db="EMBL/GenBank/DDBJ databases">
        <title>Lysobacter sp. 13A isolated from the river sediment.</title>
        <authorList>
            <person name="Liu H."/>
            <person name="Li S."/>
            <person name="Mao S."/>
        </authorList>
    </citation>
    <scope>NUCLEOTIDE SEQUENCE [LARGE SCALE GENOMIC DNA]</scope>
    <source>
        <strain evidence="3 4">13A</strain>
    </source>
</reference>
<evidence type="ECO:0000256" key="2">
    <source>
        <dbReference type="SAM" id="SignalP"/>
    </source>
</evidence>
<proteinExistence type="predicted"/>
<feature type="compositionally biased region" description="Basic and acidic residues" evidence="1">
    <location>
        <begin position="87"/>
        <end position="143"/>
    </location>
</feature>
<gene>
    <name evidence="3" type="ORF">K6753_05875</name>
</gene>
<dbReference type="Pfam" id="PF05275">
    <property type="entry name" value="CopB"/>
    <property type="match status" value="1"/>
</dbReference>
<evidence type="ECO:0000313" key="4">
    <source>
        <dbReference type="Proteomes" id="UP001430954"/>
    </source>
</evidence>
<evidence type="ECO:0000256" key="1">
    <source>
        <dbReference type="SAM" id="MobiDB-lite"/>
    </source>
</evidence>
<keyword evidence="4" id="KW-1185">Reference proteome</keyword>
<organism evidence="3 4">
    <name type="scientific">Novilysobacter selenitireducens</name>
    <dbReference type="NCBI Taxonomy" id="2872639"/>
    <lineage>
        <taxon>Bacteria</taxon>
        <taxon>Pseudomonadati</taxon>
        <taxon>Pseudomonadota</taxon>
        <taxon>Gammaproteobacteria</taxon>
        <taxon>Lysobacterales</taxon>
        <taxon>Lysobacteraceae</taxon>
        <taxon>Novilysobacter</taxon>
    </lineage>
</organism>
<keyword evidence="2" id="KW-0732">Signal</keyword>
<feature type="signal peptide" evidence="2">
    <location>
        <begin position="1"/>
        <end position="28"/>
    </location>
</feature>
<evidence type="ECO:0000313" key="3">
    <source>
        <dbReference type="EMBL" id="MBZ4039058.1"/>
    </source>
</evidence>
<protein>
    <submittedName>
        <fullName evidence="3">Copper resistance protein B</fullName>
    </submittedName>
</protein>
<feature type="region of interest" description="Disordered" evidence="1">
    <location>
        <begin position="30"/>
        <end position="169"/>
    </location>
</feature>
<comment type="caution">
    <text evidence="3">The sequence shown here is derived from an EMBL/GenBank/DDBJ whole genome shotgun (WGS) entry which is preliminary data.</text>
</comment>
<dbReference type="EMBL" id="JAINZW010000002">
    <property type="protein sequence ID" value="MBZ4039058.1"/>
    <property type="molecule type" value="Genomic_DNA"/>
</dbReference>
<accession>A0ABS7T5C4</accession>
<sequence>MSRSNRHSLAIGLTSVLVLATGCAPAWAQETDHAAHHPAAKPAASPSSPRPADPHAGHLPTSPDKSSDDHGTMNHGNMRHGAANPADSEHTGMDHSTMDHSTMDHSGMDHSTMDHSGMDHSGMDHSGMDHSGMDHSGMDHSGMDHASMGHQPGVSEDLPPTAEPREPIPVVTPTDRAAAFPDLDEHLMHGESINSYWALDRLEAWDADEDGTGMAWEAQGWVGTDLNRLWLRSEGERAGGSTESADVEVLYGRAIARWWDAVAGVRHDFAFGGGPSRTYAALGVIGLAPYKFEVSATAYLGESGQLGVGAEAEYEMLFTNRLIGQWLVEGEAWSKDDPAVGIGSGLSKVEAGFRLRYEFHRQFAPYVGVVWERAYGGTADLRRAASGDVDDTRIVAGVRIWF</sequence>
<dbReference type="InterPro" id="IPR007939">
    <property type="entry name" value="Cu-R_B_prcur"/>
</dbReference>
<dbReference type="PROSITE" id="PS51257">
    <property type="entry name" value="PROKAR_LIPOPROTEIN"/>
    <property type="match status" value="1"/>
</dbReference>